<evidence type="ECO:0000259" key="1">
    <source>
        <dbReference type="Pfam" id="PF00483"/>
    </source>
</evidence>
<organism evidence="2">
    <name type="scientific">marine sediment metagenome</name>
    <dbReference type="NCBI Taxonomy" id="412755"/>
    <lineage>
        <taxon>unclassified sequences</taxon>
        <taxon>metagenomes</taxon>
        <taxon>ecological metagenomes</taxon>
    </lineage>
</organism>
<dbReference type="SUPFAM" id="SSF53448">
    <property type="entry name" value="Nucleotide-diphospho-sugar transferases"/>
    <property type="match status" value="1"/>
</dbReference>
<feature type="domain" description="Nucleotidyl transferase" evidence="1">
    <location>
        <begin position="10"/>
        <end position="229"/>
    </location>
</feature>
<dbReference type="AlphaFoldDB" id="X0VYJ5"/>
<accession>X0VYJ5</accession>
<feature type="non-terminal residue" evidence="2">
    <location>
        <position position="1"/>
    </location>
</feature>
<dbReference type="InterPro" id="IPR005835">
    <property type="entry name" value="NTP_transferase_dom"/>
</dbReference>
<dbReference type="Gene3D" id="3.90.550.10">
    <property type="entry name" value="Spore Coat Polysaccharide Biosynthesis Protein SpsA, Chain A"/>
    <property type="match status" value="1"/>
</dbReference>
<dbReference type="EMBL" id="BARS01037986">
    <property type="protein sequence ID" value="GAG17498.1"/>
    <property type="molecule type" value="Genomic_DNA"/>
</dbReference>
<comment type="caution">
    <text evidence="2">The sequence shown here is derived from an EMBL/GenBank/DDBJ whole genome shotgun (WGS) entry which is preliminary data.</text>
</comment>
<gene>
    <name evidence="2" type="ORF">S01H1_58173</name>
</gene>
<reference evidence="2" key="1">
    <citation type="journal article" date="2014" name="Front. Microbiol.">
        <title>High frequency of phylogenetically diverse reductive dehalogenase-homologous genes in deep subseafloor sedimentary metagenomes.</title>
        <authorList>
            <person name="Kawai M."/>
            <person name="Futagami T."/>
            <person name="Toyoda A."/>
            <person name="Takaki Y."/>
            <person name="Nishi S."/>
            <person name="Hori S."/>
            <person name="Arai W."/>
            <person name="Tsubouchi T."/>
            <person name="Morono Y."/>
            <person name="Uchiyama I."/>
            <person name="Ito T."/>
            <person name="Fujiyama A."/>
            <person name="Inagaki F."/>
            <person name="Takami H."/>
        </authorList>
    </citation>
    <scope>NUCLEOTIDE SEQUENCE</scope>
    <source>
        <strain evidence="2">Expedition CK06-06</strain>
    </source>
</reference>
<sequence length="239" mass="27725">SIICFPMQIVILCGGLATRLGRLAKDTSKSMIQIKSKPFLEYQIEELKRHSITDIVLCVGHLSEQIKDYFGNGKKLGVNIRYSYDKKKPLGPIGALKKAEPLLQDNFFTMYGDSYVFVDFKKVHSYFQEQNKLALMVVYQNYDKFDKSNIIIKDGSIKQYGGEKTKEMTYIDYGVSLFRKKTLNSIPKNTFFSTKDLFSNLVKQDELLAFEVKKRFYHIGIPEALTEFKKYIETKKKRI</sequence>
<name>X0VYJ5_9ZZZZ</name>
<dbReference type="PANTHER" id="PTHR22572">
    <property type="entry name" value="SUGAR-1-PHOSPHATE GUANYL TRANSFERASE"/>
    <property type="match status" value="1"/>
</dbReference>
<protein>
    <recommendedName>
        <fullName evidence="1">Nucleotidyl transferase domain-containing protein</fullName>
    </recommendedName>
</protein>
<proteinExistence type="predicted"/>
<dbReference type="InterPro" id="IPR050486">
    <property type="entry name" value="Mannose-1P_guanyltransferase"/>
</dbReference>
<dbReference type="Pfam" id="PF00483">
    <property type="entry name" value="NTP_transferase"/>
    <property type="match status" value="1"/>
</dbReference>
<evidence type="ECO:0000313" key="2">
    <source>
        <dbReference type="EMBL" id="GAG17498.1"/>
    </source>
</evidence>
<dbReference type="InterPro" id="IPR029044">
    <property type="entry name" value="Nucleotide-diphossugar_trans"/>
</dbReference>